<name>A0A816M9L2_9BILA</name>
<feature type="chain" id="PRO_5032828295" evidence="12">
    <location>
        <begin position="23"/>
        <end position="389"/>
    </location>
</feature>
<dbReference type="Proteomes" id="UP000663887">
    <property type="component" value="Unassembled WGS sequence"/>
</dbReference>
<keyword evidence="5 11" id="KW-0472">Membrane</keyword>
<evidence type="ECO:0000256" key="4">
    <source>
        <dbReference type="ARBA" id="ARBA00022989"/>
    </source>
</evidence>
<evidence type="ECO:0000256" key="5">
    <source>
        <dbReference type="ARBA" id="ARBA00023136"/>
    </source>
</evidence>
<protein>
    <submittedName>
        <fullName evidence="13">Uncharacterized protein</fullName>
    </submittedName>
</protein>
<gene>
    <name evidence="13" type="ORF">XDN619_LOCUS2573</name>
</gene>
<evidence type="ECO:0000256" key="2">
    <source>
        <dbReference type="ARBA" id="ARBA00022692"/>
    </source>
</evidence>
<comment type="function">
    <text evidence="8">Required to protect lysosomal transporter MFSD1 from lysosomal proteolysis and for MFSD1 lysosomal localization.</text>
</comment>
<evidence type="ECO:0000256" key="1">
    <source>
        <dbReference type="ARBA" id="ARBA00010599"/>
    </source>
</evidence>
<feature type="transmembrane region" description="Helical" evidence="11">
    <location>
        <begin position="348"/>
        <end position="372"/>
    </location>
</feature>
<dbReference type="GO" id="GO:0005765">
    <property type="term" value="C:lysosomal membrane"/>
    <property type="evidence" value="ECO:0007669"/>
    <property type="project" value="UniProtKB-SubCell"/>
</dbReference>
<keyword evidence="7" id="KW-0458">Lysosome</keyword>
<proteinExistence type="inferred from homology"/>
<dbReference type="PANTHER" id="PTHR31981">
    <property type="entry name" value="GLYCOSYLATED LYSOSOMAL MEMBRANE PROTEIN"/>
    <property type="match status" value="1"/>
</dbReference>
<evidence type="ECO:0000313" key="14">
    <source>
        <dbReference type="Proteomes" id="UP000663887"/>
    </source>
</evidence>
<dbReference type="AlphaFoldDB" id="A0A816M9L2"/>
<evidence type="ECO:0000256" key="7">
    <source>
        <dbReference type="ARBA" id="ARBA00023228"/>
    </source>
</evidence>
<dbReference type="Pfam" id="PF15065">
    <property type="entry name" value="NCU-G1"/>
    <property type="match status" value="1"/>
</dbReference>
<evidence type="ECO:0000313" key="13">
    <source>
        <dbReference type="EMBL" id="CAF1985250.1"/>
    </source>
</evidence>
<organism evidence="13 14">
    <name type="scientific">Rotaria magnacalcarata</name>
    <dbReference type="NCBI Taxonomy" id="392030"/>
    <lineage>
        <taxon>Eukaryota</taxon>
        <taxon>Metazoa</taxon>
        <taxon>Spiralia</taxon>
        <taxon>Gnathifera</taxon>
        <taxon>Rotifera</taxon>
        <taxon>Eurotatoria</taxon>
        <taxon>Bdelloidea</taxon>
        <taxon>Philodinida</taxon>
        <taxon>Philodinidae</taxon>
        <taxon>Rotaria</taxon>
    </lineage>
</organism>
<evidence type="ECO:0000256" key="9">
    <source>
        <dbReference type="ARBA" id="ARBA00024189"/>
    </source>
</evidence>
<keyword evidence="6" id="KW-0325">Glycoprotein</keyword>
<reference evidence="13" key="1">
    <citation type="submission" date="2021-02" db="EMBL/GenBank/DDBJ databases">
        <authorList>
            <person name="Nowell W R."/>
        </authorList>
    </citation>
    <scope>NUCLEOTIDE SEQUENCE</scope>
</reference>
<evidence type="ECO:0000256" key="3">
    <source>
        <dbReference type="ARBA" id="ARBA00022729"/>
    </source>
</evidence>
<accession>A0A816M9L2</accession>
<comment type="subunit">
    <text evidence="10">Interacts (via lumenal domain) with lysosomal protein MFSD1; the interaction starts while both proteins are still in the endoplasmic reticulum and is required for stabilization of MFSD1 in lysosomes but has no direct effect on its targeting to lysosomes or transporter activity.</text>
</comment>
<keyword evidence="4 11" id="KW-1133">Transmembrane helix</keyword>
<dbReference type="PANTHER" id="PTHR31981:SF1">
    <property type="entry name" value="GLYCOSYLATED LYSOSOMAL MEMBRANE PROTEIN"/>
    <property type="match status" value="1"/>
</dbReference>
<evidence type="ECO:0000256" key="8">
    <source>
        <dbReference type="ARBA" id="ARBA00024176"/>
    </source>
</evidence>
<keyword evidence="3 12" id="KW-0732">Signal</keyword>
<evidence type="ECO:0000256" key="12">
    <source>
        <dbReference type="SAM" id="SignalP"/>
    </source>
</evidence>
<feature type="signal peptide" evidence="12">
    <location>
        <begin position="1"/>
        <end position="22"/>
    </location>
</feature>
<evidence type="ECO:0000256" key="10">
    <source>
        <dbReference type="ARBA" id="ARBA00044960"/>
    </source>
</evidence>
<keyword evidence="2 11" id="KW-0812">Transmembrane</keyword>
<sequence>MISYHYIICLILLIYFSRTIHSSIPFIINPGCDLAQCETSGYPALFYANHFIGNDTIHIFYSSFDELTISIVQTKKGYEPHINYTALFSKQYSNSIVFEDTTPLNSFSLIIRRLIKFNDKDDTGRLNDDDNTTESYWLKGLKTDTTRQDNNTNQPSFHLPLDNINGVLNVDINYPGESMRDLKFPKLHSTPKSYFLNIALKADNYTLPNTRFALEFYIIQLGIEGTHFSSSKYIDDQYTPGIFNVWQIQSLSSIYPSSMLWKPVVYQGVDRKVEKTTLMAIYDLRNNVILTPSIDQGIFNSLYSKPYVSAFNISLGRPKDGFFAKSNYTFIQLTAGLEILKVDSIKKFVTIALVVSLALPITVALIAAICIIKRQCSRQNISSYDVIED</sequence>
<evidence type="ECO:0000256" key="6">
    <source>
        <dbReference type="ARBA" id="ARBA00023180"/>
    </source>
</evidence>
<comment type="subcellular location">
    <subcellularLocation>
        <location evidence="9">Lysosome membrane</location>
        <topology evidence="9">Single-pass type I membrane protein</topology>
        <orientation evidence="9">Lumenal side</orientation>
    </subcellularLocation>
</comment>
<comment type="caution">
    <text evidence="13">The sequence shown here is derived from an EMBL/GenBank/DDBJ whole genome shotgun (WGS) entry which is preliminary data.</text>
</comment>
<dbReference type="InterPro" id="IPR029382">
    <property type="entry name" value="NCU-G1"/>
</dbReference>
<dbReference type="EMBL" id="CAJNRG010000196">
    <property type="protein sequence ID" value="CAF1985250.1"/>
    <property type="molecule type" value="Genomic_DNA"/>
</dbReference>
<comment type="similarity">
    <text evidence="1">Belongs to the GLMP family.</text>
</comment>
<evidence type="ECO:0000256" key="11">
    <source>
        <dbReference type="SAM" id="Phobius"/>
    </source>
</evidence>